<dbReference type="InterPro" id="IPR007529">
    <property type="entry name" value="Znf_HIT"/>
</dbReference>
<keyword evidence="2 4" id="KW-0863">Zinc-finger</keyword>
<dbReference type="InterPro" id="IPR040722">
    <property type="entry name" value="Hit1_C"/>
</dbReference>
<evidence type="ECO:0000256" key="4">
    <source>
        <dbReference type="PROSITE-ProRule" id="PRU00453"/>
    </source>
</evidence>
<dbReference type="GO" id="GO:0000463">
    <property type="term" value="P:maturation of LSU-rRNA from tricistronic rRNA transcript (SSU-rRNA, 5.8S rRNA, LSU-rRNA)"/>
    <property type="evidence" value="ECO:0007669"/>
    <property type="project" value="TreeGrafter"/>
</dbReference>
<dbReference type="HOGENOM" id="CLU_1619339_0_0_1"/>
<dbReference type="Pfam" id="PF18268">
    <property type="entry name" value="Hit1_C"/>
    <property type="match status" value="1"/>
</dbReference>
<dbReference type="GO" id="GO:0005634">
    <property type="term" value="C:nucleus"/>
    <property type="evidence" value="ECO:0007669"/>
    <property type="project" value="TreeGrafter"/>
</dbReference>
<keyword evidence="8" id="KW-1185">Reference proteome</keyword>
<dbReference type="GO" id="GO:0000492">
    <property type="term" value="P:box C/D snoRNP assembly"/>
    <property type="evidence" value="ECO:0007669"/>
    <property type="project" value="TreeGrafter"/>
</dbReference>
<dbReference type="Pfam" id="PF04438">
    <property type="entry name" value="zf-HIT"/>
    <property type="match status" value="1"/>
</dbReference>
<dbReference type="KEGG" id="cot:CORT_0E00440"/>
<feature type="compositionally biased region" description="Polar residues" evidence="5">
    <location>
        <begin position="64"/>
        <end position="75"/>
    </location>
</feature>
<evidence type="ECO:0000256" key="2">
    <source>
        <dbReference type="ARBA" id="ARBA00022771"/>
    </source>
</evidence>
<dbReference type="OrthoDB" id="18412at2759"/>
<keyword evidence="3" id="KW-0862">Zinc</keyword>
<dbReference type="eggNOG" id="ENOG502S27I">
    <property type="taxonomic scope" value="Eukaryota"/>
</dbReference>
<dbReference type="GO" id="GO:0070761">
    <property type="term" value="C:pre-snoRNP complex"/>
    <property type="evidence" value="ECO:0007669"/>
    <property type="project" value="TreeGrafter"/>
</dbReference>
<feature type="region of interest" description="Disordered" evidence="5">
    <location>
        <begin position="55"/>
        <end position="75"/>
    </location>
</feature>
<dbReference type="SUPFAM" id="SSF144232">
    <property type="entry name" value="HIT/MYND zinc finger-like"/>
    <property type="match status" value="1"/>
</dbReference>
<organism evidence="7 8">
    <name type="scientific">Candida orthopsilosis (strain 90-125)</name>
    <name type="common">Yeast</name>
    <dbReference type="NCBI Taxonomy" id="1136231"/>
    <lineage>
        <taxon>Eukaryota</taxon>
        <taxon>Fungi</taxon>
        <taxon>Dikarya</taxon>
        <taxon>Ascomycota</taxon>
        <taxon>Saccharomycotina</taxon>
        <taxon>Pichiomycetes</taxon>
        <taxon>Debaryomycetaceae</taxon>
        <taxon>Candida/Lodderomyces clade</taxon>
        <taxon>Candida</taxon>
    </lineage>
</organism>
<protein>
    <submittedName>
        <fullName evidence="7">Hit1 protein</fullName>
    </submittedName>
</protein>
<keyword evidence="1" id="KW-0479">Metal-binding</keyword>
<dbReference type="InterPro" id="IPR051639">
    <property type="entry name" value="BCD1"/>
</dbReference>
<dbReference type="AlphaFoldDB" id="H8X6M3"/>
<dbReference type="PROSITE" id="PS51083">
    <property type="entry name" value="ZF_HIT"/>
    <property type="match status" value="1"/>
</dbReference>
<dbReference type="GeneID" id="14541232"/>
<dbReference type="Gene3D" id="3.30.60.190">
    <property type="match status" value="1"/>
</dbReference>
<dbReference type="CDD" id="cd23024">
    <property type="entry name" value="zf-HIT_ZNHIT2-3"/>
    <property type="match status" value="1"/>
</dbReference>
<gene>
    <name evidence="7" type="ORF">CORT_0E00440</name>
</gene>
<proteinExistence type="predicted"/>
<evidence type="ECO:0000313" key="8">
    <source>
        <dbReference type="Proteomes" id="UP000005018"/>
    </source>
</evidence>
<dbReference type="PANTHER" id="PTHR13483">
    <property type="entry name" value="BOX C_D SNORNA PROTEIN 1-RELATED"/>
    <property type="match status" value="1"/>
</dbReference>
<evidence type="ECO:0000256" key="1">
    <source>
        <dbReference type="ARBA" id="ARBA00022723"/>
    </source>
</evidence>
<evidence type="ECO:0000313" key="7">
    <source>
        <dbReference type="EMBL" id="CCG23634.1"/>
    </source>
</evidence>
<dbReference type="PANTHER" id="PTHR13483:SF11">
    <property type="entry name" value="ZINC FINGER HIT DOMAIN-CONTAINING PROTEIN 3"/>
    <property type="match status" value="1"/>
</dbReference>
<dbReference type="GO" id="GO:0008270">
    <property type="term" value="F:zinc ion binding"/>
    <property type="evidence" value="ECO:0007669"/>
    <property type="project" value="UniProtKB-UniRule"/>
</dbReference>
<name>H8X6M3_CANO9</name>
<dbReference type="Proteomes" id="UP000005018">
    <property type="component" value="Chromosome 5"/>
</dbReference>
<evidence type="ECO:0000256" key="3">
    <source>
        <dbReference type="ARBA" id="ARBA00022833"/>
    </source>
</evidence>
<accession>H8X6M3</accession>
<dbReference type="GO" id="GO:0048254">
    <property type="term" value="P:snoRNA localization"/>
    <property type="evidence" value="ECO:0007669"/>
    <property type="project" value="TreeGrafter"/>
</dbReference>
<reference evidence="7 8" key="1">
    <citation type="journal article" date="2012" name="PLoS ONE">
        <title>Sequence and analysis of the genome of the pathogenic yeast Candida orthopsilosis.</title>
        <authorList>
            <person name="Riccombeni A."/>
            <person name="Vidanes G."/>
            <person name="Proux-Wera E."/>
            <person name="Wolfe K.H."/>
            <person name="Butler G."/>
        </authorList>
    </citation>
    <scope>NUCLEOTIDE SEQUENCE [LARGE SCALE GENOMIC DNA]</scope>
    <source>
        <strain evidence="7 8">Co 90-125</strain>
    </source>
</reference>
<evidence type="ECO:0000256" key="5">
    <source>
        <dbReference type="SAM" id="MobiDB-lite"/>
    </source>
</evidence>
<dbReference type="EMBL" id="HE681723">
    <property type="protein sequence ID" value="CCG23634.1"/>
    <property type="molecule type" value="Genomic_DNA"/>
</dbReference>
<dbReference type="Gene3D" id="1.20.1440.260">
    <property type="match status" value="1"/>
</dbReference>
<sequence length="157" mass="18156">MSCAAQKTIPSLHYHPNMLCQICTINESKYKCPTCKIAYCSLACYKSESHKHENVKLRDERSMPLSTPDQNNTKPMTKFDKFLQDDQIGYLLKEPALQFHLLSIITILQDGFINNLNQEQKLEVINLKLNDLRKGGVEQNELVEEFVQRVLELDQIN</sequence>
<feature type="domain" description="HIT-type" evidence="6">
    <location>
        <begin position="20"/>
        <end position="55"/>
    </location>
</feature>
<dbReference type="RefSeq" id="XP_003869767.1">
    <property type="nucleotide sequence ID" value="XM_003869718.1"/>
</dbReference>
<evidence type="ECO:0000259" key="6">
    <source>
        <dbReference type="PROSITE" id="PS51083"/>
    </source>
</evidence>